<dbReference type="Proteomes" id="UP000198992">
    <property type="component" value="Unassembled WGS sequence"/>
</dbReference>
<evidence type="ECO:0000256" key="1">
    <source>
        <dbReference type="SAM" id="MobiDB-lite"/>
    </source>
</evidence>
<dbReference type="AlphaFoldDB" id="A0A1H5JJH4"/>
<dbReference type="EMBL" id="FNTH01000001">
    <property type="protein sequence ID" value="SEE52387.1"/>
    <property type="molecule type" value="Genomic_DNA"/>
</dbReference>
<evidence type="ECO:0000313" key="2">
    <source>
        <dbReference type="EMBL" id="SEE52387.1"/>
    </source>
</evidence>
<feature type="region of interest" description="Disordered" evidence="1">
    <location>
        <begin position="117"/>
        <end position="152"/>
    </location>
</feature>
<name>A0A1H5JJH4_9BRAD</name>
<evidence type="ECO:0000313" key="3">
    <source>
        <dbReference type="Proteomes" id="UP000198992"/>
    </source>
</evidence>
<accession>A0A1H5JJH4</accession>
<organism evidence="2 3">
    <name type="scientific">Bradyrhizobium erythrophlei</name>
    <dbReference type="NCBI Taxonomy" id="1437360"/>
    <lineage>
        <taxon>Bacteria</taxon>
        <taxon>Pseudomonadati</taxon>
        <taxon>Pseudomonadota</taxon>
        <taxon>Alphaproteobacteria</taxon>
        <taxon>Hyphomicrobiales</taxon>
        <taxon>Nitrobacteraceae</taxon>
        <taxon>Bradyrhizobium</taxon>
    </lineage>
</organism>
<gene>
    <name evidence="2" type="ORF">SAMN05444164_8456</name>
</gene>
<proteinExistence type="predicted"/>
<protein>
    <submittedName>
        <fullName evidence="2">Uncharacterized protein</fullName>
    </submittedName>
</protein>
<sequence>MRELGFTQLSIFQFDIGRRDSESGSEDLAQLSTASSKAAAVPLRLQRFSAPTLRLAEEGAYPANDVVLHIEHACENLQAITLENRHDDPGPQLNSFIKEARNGRCRLDKSLTDVEFGGLQRSRPRPGQGNVKNPARSQRATTIDPARAGKSGKVELRPVKRHTWIPIAGALVRTGAFFLERQLPFTRISSIEQSRRCKNKEP</sequence>
<reference evidence="2 3" key="1">
    <citation type="submission" date="2016-10" db="EMBL/GenBank/DDBJ databases">
        <authorList>
            <person name="de Groot N.N."/>
        </authorList>
    </citation>
    <scope>NUCLEOTIDE SEQUENCE [LARGE SCALE GENOMIC DNA]</scope>
    <source>
        <strain evidence="2 3">MT12</strain>
    </source>
</reference>